<dbReference type="AlphaFoldDB" id="A0A1S0TJX1"/>
<proteinExistence type="predicted"/>
<dbReference type="GeneID" id="9951253"/>
<reference evidence="1" key="1">
    <citation type="submission" date="2012-04" db="EMBL/GenBank/DDBJ databases">
        <title>The Genome Sequence of Loa loa.</title>
        <authorList>
            <consortium name="The Broad Institute Genome Sequencing Platform"/>
            <consortium name="Broad Institute Genome Sequencing Center for Infectious Disease"/>
            <person name="Nutman T.B."/>
            <person name="Fink D.L."/>
            <person name="Russ C."/>
            <person name="Young S."/>
            <person name="Zeng Q."/>
            <person name="Gargeya S."/>
            <person name="Alvarado L."/>
            <person name="Berlin A."/>
            <person name="Chapman S.B."/>
            <person name="Chen Z."/>
            <person name="Freedman E."/>
            <person name="Gellesch M."/>
            <person name="Goldberg J."/>
            <person name="Griggs A."/>
            <person name="Gujja S."/>
            <person name="Heilman E.R."/>
            <person name="Heiman D."/>
            <person name="Howarth C."/>
            <person name="Mehta T."/>
            <person name="Neiman D."/>
            <person name="Pearson M."/>
            <person name="Roberts A."/>
            <person name="Saif S."/>
            <person name="Shea T."/>
            <person name="Shenoy N."/>
            <person name="Sisk P."/>
            <person name="Stolte C."/>
            <person name="Sykes S."/>
            <person name="White J."/>
            <person name="Yandava C."/>
            <person name="Haas B."/>
            <person name="Henn M.R."/>
            <person name="Nusbaum C."/>
            <person name="Birren B."/>
        </authorList>
    </citation>
    <scope>NUCLEOTIDE SEQUENCE [LARGE SCALE GENOMIC DNA]</scope>
</reference>
<accession>A0A1S0TJX1</accession>
<dbReference type="RefSeq" id="XP_003149333.1">
    <property type="nucleotide sequence ID" value="XM_003149285.1"/>
</dbReference>
<protein>
    <submittedName>
        <fullName evidence="1">Uncharacterized protein</fullName>
    </submittedName>
</protein>
<dbReference type="InParanoid" id="A0A1S0TJX1"/>
<dbReference type="EMBL" id="JH712770">
    <property type="protein sequence ID" value="EFO14736.1"/>
    <property type="molecule type" value="Genomic_DNA"/>
</dbReference>
<dbReference type="KEGG" id="loa:LOAG_13780"/>
<gene>
    <name evidence="1" type="ORF">LOAG_13780</name>
</gene>
<name>A0A1S0TJX1_LOALO</name>
<evidence type="ECO:0000313" key="1">
    <source>
        <dbReference type="EMBL" id="EFO14736.1"/>
    </source>
</evidence>
<dbReference type="CTD" id="9951253"/>
<organism evidence="1">
    <name type="scientific">Loa loa</name>
    <name type="common">Eye worm</name>
    <name type="synonym">Filaria loa</name>
    <dbReference type="NCBI Taxonomy" id="7209"/>
    <lineage>
        <taxon>Eukaryota</taxon>
        <taxon>Metazoa</taxon>
        <taxon>Ecdysozoa</taxon>
        <taxon>Nematoda</taxon>
        <taxon>Chromadorea</taxon>
        <taxon>Rhabditida</taxon>
        <taxon>Spirurina</taxon>
        <taxon>Spiruromorpha</taxon>
        <taxon>Filarioidea</taxon>
        <taxon>Onchocercidae</taxon>
        <taxon>Loa</taxon>
    </lineage>
</organism>
<sequence>MRMNDEDIAILICKFDRLRISDKDNKEVEKIQASQMDQKDLIVSVIKNVVGEVQLAFCKLWLTSTANNGITFSEMMSEGDCRRCFEARSASSNRDVWYCWTVV</sequence>